<dbReference type="RefSeq" id="WP_015195633.1">
    <property type="nucleotide sequence ID" value="NC_019749.1"/>
</dbReference>
<organism evidence="1 2">
    <name type="scientific">Stanieria cyanosphaera (strain ATCC 29371 / PCC 7437)</name>
    <dbReference type="NCBI Taxonomy" id="111780"/>
    <lineage>
        <taxon>Bacteria</taxon>
        <taxon>Bacillati</taxon>
        <taxon>Cyanobacteriota</taxon>
        <taxon>Cyanophyceae</taxon>
        <taxon>Pleurocapsales</taxon>
        <taxon>Dermocarpellaceae</taxon>
        <taxon>Stanieria</taxon>
    </lineage>
</organism>
<sequence length="225" mass="26951">MNNCPIGLLCSELSKNEESCDNQESCQNLARPWELPYKLEAMCFYFNNKREVKLILFVLDFESTYPYDSYSQEFYEIRAAGWAKADPLPYRYYLDNGQYRREVVEQFNPNYLEFLLPPRYLNFPRLFHLRNLDPRLKLHFSPPEELPYQYDLELRCLKVIATCYQRKYTDRRRNQYVIECTYGRPVDLPYNYVYDKEANLGVLLVTQEVYLDGKKIFAPASLLPE</sequence>
<keyword evidence="1" id="KW-0614">Plasmid</keyword>
<accession>K9Y1H3</accession>
<name>K9Y1H3_STAC7</name>
<reference evidence="2" key="1">
    <citation type="journal article" date="2013" name="Proc. Natl. Acad. Sci. U.S.A.">
        <title>Improving the coverage of the cyanobacterial phylum using diversity-driven genome sequencing.</title>
        <authorList>
            <person name="Shih P.M."/>
            <person name="Wu D."/>
            <person name="Latifi A."/>
            <person name="Axen S.D."/>
            <person name="Fewer D.P."/>
            <person name="Talla E."/>
            <person name="Calteau A."/>
            <person name="Cai F."/>
            <person name="Tandeau de Marsac N."/>
            <person name="Rippka R."/>
            <person name="Herdman M."/>
            <person name="Sivonen K."/>
            <person name="Coursin T."/>
            <person name="Laurent T."/>
            <person name="Goodwin L."/>
            <person name="Nolan M."/>
            <person name="Davenport K.W."/>
            <person name="Han C.S."/>
            <person name="Rubin E.M."/>
            <person name="Eisen J.A."/>
            <person name="Woyke T."/>
            <person name="Gugger M."/>
            <person name="Kerfeld C.A."/>
        </authorList>
    </citation>
    <scope>NUCLEOTIDE SEQUENCE [LARGE SCALE GENOMIC DNA]</scope>
    <source>
        <strain evidence="2">ATCC 29371 / PCC 7437</strain>
        <plasmid evidence="2">Plasmid pSTA7437.02</plasmid>
    </source>
</reference>
<evidence type="ECO:0000313" key="2">
    <source>
        <dbReference type="Proteomes" id="UP000010473"/>
    </source>
</evidence>
<dbReference type="Proteomes" id="UP000010473">
    <property type="component" value="Plasmid pSTA7437.02"/>
</dbReference>
<dbReference type="OrthoDB" id="487718at2"/>
<evidence type="ECO:0000313" key="1">
    <source>
        <dbReference type="EMBL" id="AFZ38256.1"/>
    </source>
</evidence>
<gene>
    <name evidence="1" type="ordered locus">Sta7437_4822</name>
</gene>
<dbReference type="KEGG" id="scs:Sta7437_4822"/>
<dbReference type="EMBL" id="CP003655">
    <property type="protein sequence ID" value="AFZ38256.1"/>
    <property type="molecule type" value="Genomic_DNA"/>
</dbReference>
<geneLocation type="plasmid" evidence="1 2">
    <name>pSTA7437.02</name>
</geneLocation>
<keyword evidence="2" id="KW-1185">Reference proteome</keyword>
<proteinExistence type="predicted"/>
<dbReference type="HOGENOM" id="CLU_1229262_0_0_3"/>
<dbReference type="AlphaFoldDB" id="K9Y1H3"/>
<protein>
    <submittedName>
        <fullName evidence="1">Uncharacterized protein</fullName>
    </submittedName>
</protein>